<dbReference type="OMA" id="FRNNDEP"/>
<feature type="region of interest" description="Disordered" evidence="1">
    <location>
        <begin position="915"/>
        <end position="966"/>
    </location>
</feature>
<feature type="region of interest" description="Disordered" evidence="1">
    <location>
        <begin position="1083"/>
        <end position="1139"/>
    </location>
</feature>
<feature type="region of interest" description="Disordered" evidence="1">
    <location>
        <begin position="522"/>
        <end position="610"/>
    </location>
</feature>
<feature type="compositionally biased region" description="Low complexity" evidence="1">
    <location>
        <begin position="230"/>
        <end position="243"/>
    </location>
</feature>
<feature type="compositionally biased region" description="Low complexity" evidence="1">
    <location>
        <begin position="557"/>
        <end position="575"/>
    </location>
</feature>
<dbReference type="RefSeq" id="XP_013241563.1">
    <property type="nucleotide sequence ID" value="XM_013386109.1"/>
</dbReference>
<feature type="region of interest" description="Disordered" evidence="1">
    <location>
        <begin position="988"/>
        <end position="1050"/>
    </location>
</feature>
<feature type="region of interest" description="Disordered" evidence="1">
    <location>
        <begin position="82"/>
        <end position="104"/>
    </location>
</feature>
<feature type="compositionally biased region" description="Pro residues" evidence="1">
    <location>
        <begin position="993"/>
        <end position="1004"/>
    </location>
</feature>
<dbReference type="GeneID" id="25261912"/>
<feature type="compositionally biased region" description="Basic and acidic residues" evidence="1">
    <location>
        <begin position="1119"/>
        <end position="1130"/>
    </location>
</feature>
<keyword evidence="3" id="KW-1185">Reference proteome</keyword>
<feature type="compositionally biased region" description="Basic and acidic residues" evidence="1">
    <location>
        <begin position="351"/>
        <end position="363"/>
    </location>
</feature>
<feature type="compositionally biased region" description="Polar residues" evidence="1">
    <location>
        <begin position="918"/>
        <end position="954"/>
    </location>
</feature>
<feature type="region of interest" description="Disordered" evidence="1">
    <location>
        <begin position="259"/>
        <end position="363"/>
    </location>
</feature>
<evidence type="ECO:0000313" key="2">
    <source>
        <dbReference type="EMBL" id="KDN40973.1"/>
    </source>
</evidence>
<evidence type="ECO:0000313" key="3">
    <source>
        <dbReference type="Proteomes" id="UP000027361"/>
    </source>
</evidence>
<evidence type="ECO:0000256" key="1">
    <source>
        <dbReference type="SAM" id="MobiDB-lite"/>
    </source>
</evidence>
<name>A0A066VKZ9_TILAU</name>
<comment type="caution">
    <text evidence="2">The sequence shown here is derived from an EMBL/GenBank/DDBJ whole genome shotgun (WGS) entry which is preliminary data.</text>
</comment>
<feature type="region of interest" description="Disordered" evidence="1">
    <location>
        <begin position="627"/>
        <end position="675"/>
    </location>
</feature>
<feature type="compositionally biased region" description="Polar residues" evidence="1">
    <location>
        <begin position="655"/>
        <end position="668"/>
    </location>
</feature>
<feature type="compositionally biased region" description="Low complexity" evidence="1">
    <location>
        <begin position="275"/>
        <end position="298"/>
    </location>
</feature>
<feature type="compositionally biased region" description="Low complexity" evidence="1">
    <location>
        <begin position="84"/>
        <end position="104"/>
    </location>
</feature>
<dbReference type="AlphaFoldDB" id="A0A066VKZ9"/>
<feature type="region of interest" description="Disordered" evidence="1">
    <location>
        <begin position="694"/>
        <end position="719"/>
    </location>
</feature>
<feature type="compositionally biased region" description="Polar residues" evidence="1">
    <location>
        <begin position="797"/>
        <end position="808"/>
    </location>
</feature>
<protein>
    <submittedName>
        <fullName evidence="2">Uncharacterized protein</fullName>
    </submittedName>
</protein>
<dbReference type="InParanoid" id="A0A066VKZ9"/>
<proteinExistence type="predicted"/>
<sequence>MQSARSILPVSAASHCQSSYGANGNSLPASCRTPAKLPPASASFSSAERAAAPIQAIAAAAASIDDLLANASARAERAHTCALSSPSSSSSSSSSSFSSTSSSAASAASPAASSAFSPAVTMSSLHAAEHAGWVGHVGPMAMASASARAMAVDDADFSGSASGTGPASDGKSSGGGGEDQHRSASRRPPVRVPRTPPRQSRTMPNGHAQPNADREGRHEGSPAGLSQPSGTTAAGAARPARQPQRSIYETVFGPAFKQLHIEPTTPPGSISGSLTATQTQQQQQQPQKQSQARRAPQQLRNSPFSSTAVSAGNTASSSPSNSDMTGTASLLSRAAASPQLGSPSRPGGPRFDPHNHPTQEQRKRELQLAFAFAPLPQLSPHQKHHHGQQQQQHVPREALGMRAGMQLGMKGELALRQRRQSYADDQVPNFIAGQRPAYHAAQPQHAQPLPGQQHPLVAGTAAVTAADGSQHAPYPHLHGYAQGYAQGYGPTFWHGSPPHNSNQGIRRQTSWHNHRAIAGAISSAPSSNATTSAAAVASTTPTKTPSPRHKRIGLAGLGISTPSSATSSAGSPLRSASGRMRTSSRDVALLGAGGGAGGNTPDPLAFLPNGHPASSLAKDLGIAHPTGAGAALSRSRNTSVNGVRFQHQGPHDASGGSSSINSLVNSGDTAAEDAAERDRVASFLAAISDERSSARMANGSGAGGGQSPSALCTSPRRPLSGRLGASIELGFARPSPHGMTPRSASSTSSAAFAAFTAGGSHSGLTASPAAHRKSFPGSPRINGSATLSDARSEPVGPTSTAGLGSGSKSRNEERAQAEPDEGEAAELMLLLATSPSPATDTKNRSRFAGATPSLLGNGRRQRIDSSGVARSLFQDVDPLLDGLGAQNIRHDRAHKDLINSQESDTTMLSLAPSAAIGSDTTPVNSSSASNTQDGSASDGESNNKDNCNSGQIQTPPRVPPSARLPHASDVIPEDCVMASDVLDASANALLPLPSTPPGGPPRTPKAPGTNFSYADFLNVSPSPQPRSRRTPRMRGVSATGVFDPFPSELNGGGMGMGTPSRHNEKAGRFTDVAESDATAYVFQRGPLTYGDEETQLQSEVQTSPANKASGRPRSTSNASKDDPSKQESPSKRARLAAGP</sequence>
<feature type="region of interest" description="Disordered" evidence="1">
    <location>
        <begin position="760"/>
        <end position="821"/>
    </location>
</feature>
<feature type="region of interest" description="Disordered" evidence="1">
    <location>
        <begin position="156"/>
        <end position="243"/>
    </location>
</feature>
<dbReference type="Proteomes" id="UP000027361">
    <property type="component" value="Unassembled WGS sequence"/>
</dbReference>
<accession>A0A066VKZ9</accession>
<feature type="compositionally biased region" description="Polar residues" evidence="1">
    <location>
        <begin position="16"/>
        <end position="28"/>
    </location>
</feature>
<dbReference type="EMBL" id="JMSN01000085">
    <property type="protein sequence ID" value="KDN40973.1"/>
    <property type="molecule type" value="Genomic_DNA"/>
</dbReference>
<feature type="compositionally biased region" description="Polar residues" evidence="1">
    <location>
        <begin position="299"/>
        <end position="330"/>
    </location>
</feature>
<feature type="compositionally biased region" description="Polar residues" evidence="1">
    <location>
        <begin position="1095"/>
        <end position="1118"/>
    </location>
</feature>
<reference evidence="2 3" key="1">
    <citation type="submission" date="2014-05" db="EMBL/GenBank/DDBJ databases">
        <title>Draft genome sequence of a rare smut relative, Tilletiaria anomala UBC 951.</title>
        <authorList>
            <consortium name="DOE Joint Genome Institute"/>
            <person name="Toome M."/>
            <person name="Kuo A."/>
            <person name="Henrissat B."/>
            <person name="Lipzen A."/>
            <person name="Tritt A."/>
            <person name="Yoshinaga Y."/>
            <person name="Zane M."/>
            <person name="Barry K."/>
            <person name="Grigoriev I.V."/>
            <person name="Spatafora J.W."/>
            <person name="Aimea M.C."/>
        </authorList>
    </citation>
    <scope>NUCLEOTIDE SEQUENCE [LARGE SCALE GENOMIC DNA]</scope>
    <source>
        <strain evidence="2 3">UBC 951</strain>
    </source>
</reference>
<gene>
    <name evidence="2" type="ORF">K437DRAFT_181546</name>
</gene>
<feature type="region of interest" description="Disordered" evidence="1">
    <location>
        <begin position="835"/>
        <end position="862"/>
    </location>
</feature>
<dbReference type="HOGENOM" id="CLU_278015_0_0_1"/>
<feature type="compositionally biased region" description="Low complexity" evidence="1">
    <location>
        <begin position="522"/>
        <end position="545"/>
    </location>
</feature>
<feature type="region of interest" description="Disordered" evidence="1">
    <location>
        <begin position="16"/>
        <end position="42"/>
    </location>
</feature>
<organism evidence="2 3">
    <name type="scientific">Tilletiaria anomala (strain ATCC 24038 / CBS 436.72 / UBC 951)</name>
    <dbReference type="NCBI Taxonomy" id="1037660"/>
    <lineage>
        <taxon>Eukaryota</taxon>
        <taxon>Fungi</taxon>
        <taxon>Dikarya</taxon>
        <taxon>Basidiomycota</taxon>
        <taxon>Ustilaginomycotina</taxon>
        <taxon>Exobasidiomycetes</taxon>
        <taxon>Georgefischeriales</taxon>
        <taxon>Tilletiariaceae</taxon>
        <taxon>Tilletiaria</taxon>
    </lineage>
</organism>